<keyword evidence="1" id="KW-0472">Membrane</keyword>
<gene>
    <name evidence="2" type="ORF">BHLFYP23_00669</name>
</gene>
<keyword evidence="1" id="KW-0812">Transmembrane</keyword>
<accession>A0A6N2UWG7</accession>
<feature type="transmembrane region" description="Helical" evidence="1">
    <location>
        <begin position="304"/>
        <end position="327"/>
    </location>
</feature>
<feature type="transmembrane region" description="Helical" evidence="1">
    <location>
        <begin position="31"/>
        <end position="49"/>
    </location>
</feature>
<feature type="transmembrane region" description="Helical" evidence="1">
    <location>
        <begin position="385"/>
        <end position="406"/>
    </location>
</feature>
<dbReference type="AlphaFoldDB" id="A0A6N2UWG7"/>
<evidence type="ECO:0000256" key="1">
    <source>
        <dbReference type="SAM" id="Phobius"/>
    </source>
</evidence>
<sequence length="430" mass="49376">MLICISWEKGQVRWMFFKLLQKECMQAFKSLIYWIYVICVLLFFFTQMGSPGFDAKKPVETEDGVYGTKISKDEKDIQEVLLGELAQDFYEDSWTTYPAGFIKYVKIDEQETEEINRILEEMTGLTEKQRSMAIESFYEKGNSQSYMYSIFRLPVKEGISYDTFKENMKKVCSILGAGSSYEESKFSQGVDVLADYEDAVAEYENLIEKDKFTRGYARLFSDYMGIVLGIMPVFVAVTRCMRDRRAKMQELIYVRKASSAAVILSRYLSMVMTMLLPVIFAAIYTLMQCIGYTKGMNISIDYFAFVPSVFIWLLPEIMVVSALGMLLTELTDTAIAVLVQAVWWFSSVFMQAGGLASGNFGFHLVVRHNSAMDYQVFVDHYQEFIINRVFYAGLALIFVGLSVWVYSMKRKGAWDLYGKILHGSKRKSKA</sequence>
<dbReference type="EMBL" id="CACRSY010000014">
    <property type="protein sequence ID" value="VYT21657.1"/>
    <property type="molecule type" value="Genomic_DNA"/>
</dbReference>
<feature type="transmembrane region" description="Helical" evidence="1">
    <location>
        <begin position="262"/>
        <end position="284"/>
    </location>
</feature>
<keyword evidence="1" id="KW-1133">Transmembrane helix</keyword>
<feature type="transmembrane region" description="Helical" evidence="1">
    <location>
        <begin position="334"/>
        <end position="365"/>
    </location>
</feature>
<name>A0A6N2UWG7_BLAHA</name>
<feature type="transmembrane region" description="Helical" evidence="1">
    <location>
        <begin position="223"/>
        <end position="241"/>
    </location>
</feature>
<dbReference type="RefSeq" id="WP_156342591.1">
    <property type="nucleotide sequence ID" value="NZ_CACRSY010000014.1"/>
</dbReference>
<reference evidence="2" key="1">
    <citation type="submission" date="2019-11" db="EMBL/GenBank/DDBJ databases">
        <authorList>
            <person name="Feng L."/>
        </authorList>
    </citation>
    <scope>NUCLEOTIDE SEQUENCE</scope>
    <source>
        <strain evidence="2">BhanseniiLFYP23</strain>
    </source>
</reference>
<organism evidence="2">
    <name type="scientific">Blautia hansenii</name>
    <name type="common">Ruminococcus hansenii</name>
    <dbReference type="NCBI Taxonomy" id="1322"/>
    <lineage>
        <taxon>Bacteria</taxon>
        <taxon>Bacillati</taxon>
        <taxon>Bacillota</taxon>
        <taxon>Clostridia</taxon>
        <taxon>Lachnospirales</taxon>
        <taxon>Lachnospiraceae</taxon>
        <taxon>Blautia</taxon>
    </lineage>
</organism>
<evidence type="ECO:0000313" key="2">
    <source>
        <dbReference type="EMBL" id="VYT21657.1"/>
    </source>
</evidence>
<proteinExistence type="predicted"/>
<protein>
    <submittedName>
        <fullName evidence="2">ABC-2 family transporter protein</fullName>
    </submittedName>
</protein>